<keyword evidence="2" id="KW-1133">Transmembrane helix</keyword>
<dbReference type="Pfam" id="PF14257">
    <property type="entry name" value="DUF4349"/>
    <property type="match status" value="1"/>
</dbReference>
<evidence type="ECO:0000256" key="3">
    <source>
        <dbReference type="SAM" id="SignalP"/>
    </source>
</evidence>
<feature type="transmembrane region" description="Helical" evidence="2">
    <location>
        <begin position="325"/>
        <end position="352"/>
    </location>
</feature>
<evidence type="ECO:0000313" key="6">
    <source>
        <dbReference type="Proteomes" id="UP001499959"/>
    </source>
</evidence>
<keyword evidence="3" id="KW-0732">Signal</keyword>
<evidence type="ECO:0000313" key="5">
    <source>
        <dbReference type="EMBL" id="GAA4797503.1"/>
    </source>
</evidence>
<protein>
    <recommendedName>
        <fullName evidence="4">DUF4349 domain-containing protein</fullName>
    </recommendedName>
</protein>
<keyword evidence="2" id="KW-0472">Membrane</keyword>
<evidence type="ECO:0000256" key="1">
    <source>
        <dbReference type="SAM" id="MobiDB-lite"/>
    </source>
</evidence>
<organism evidence="5 6">
    <name type="scientific">Lysobacter hankyongensis</name>
    <dbReference type="NCBI Taxonomy" id="1176535"/>
    <lineage>
        <taxon>Bacteria</taxon>
        <taxon>Pseudomonadati</taxon>
        <taxon>Pseudomonadota</taxon>
        <taxon>Gammaproteobacteria</taxon>
        <taxon>Lysobacterales</taxon>
        <taxon>Lysobacteraceae</taxon>
        <taxon>Lysobacter</taxon>
    </lineage>
</organism>
<evidence type="ECO:0000256" key="2">
    <source>
        <dbReference type="SAM" id="Phobius"/>
    </source>
</evidence>
<dbReference type="RefSeq" id="WP_345303602.1">
    <property type="nucleotide sequence ID" value="NZ_BAABJE010000012.1"/>
</dbReference>
<name>A0ABP9BNW9_9GAMM</name>
<evidence type="ECO:0000259" key="4">
    <source>
        <dbReference type="Pfam" id="PF14257"/>
    </source>
</evidence>
<reference evidence="6" key="1">
    <citation type="journal article" date="2019" name="Int. J. Syst. Evol. Microbiol.">
        <title>The Global Catalogue of Microorganisms (GCM) 10K type strain sequencing project: providing services to taxonomists for standard genome sequencing and annotation.</title>
        <authorList>
            <consortium name="The Broad Institute Genomics Platform"/>
            <consortium name="The Broad Institute Genome Sequencing Center for Infectious Disease"/>
            <person name="Wu L."/>
            <person name="Ma J."/>
        </authorList>
    </citation>
    <scope>NUCLEOTIDE SEQUENCE [LARGE SCALE GENOMIC DNA]</scope>
    <source>
        <strain evidence="6">JCM 18204</strain>
    </source>
</reference>
<proteinExistence type="predicted"/>
<keyword evidence="6" id="KW-1185">Reference proteome</keyword>
<feature type="domain" description="DUF4349" evidence="4">
    <location>
        <begin position="119"/>
        <end position="355"/>
    </location>
</feature>
<dbReference type="Proteomes" id="UP001499959">
    <property type="component" value="Unassembled WGS sequence"/>
</dbReference>
<gene>
    <name evidence="5" type="ORF">GCM10023307_24280</name>
</gene>
<dbReference type="EMBL" id="BAABJE010000012">
    <property type="protein sequence ID" value="GAA4797503.1"/>
    <property type="molecule type" value="Genomic_DNA"/>
</dbReference>
<dbReference type="PROSITE" id="PS51257">
    <property type="entry name" value="PROKAR_LIPOPROTEIN"/>
    <property type="match status" value="1"/>
</dbReference>
<keyword evidence="2" id="KW-0812">Transmembrane</keyword>
<comment type="caution">
    <text evidence="5">The sequence shown here is derived from an EMBL/GenBank/DDBJ whole genome shotgun (WGS) entry which is preliminary data.</text>
</comment>
<accession>A0ABP9BNW9</accession>
<sequence length="376" mass="41202">MRAIRSKAFLRHVLVCGLTAALCFTIAACSKQETAAESAAYEGTADKAMGGAMPASAPMAPPAEQAVAADAVASAEMADASSNAVASEEVARRQEVETETRVDAGQVSSSAATYKDGERKFIRTAQAQFRVKDVYTSALAIEDAAAQQGGFVVGNDISAQTLNVQRRPAGDGKLIELAEYTVRGSLTVRVPSENTQAFLRAIASQMEFLDQRGFQAADAQFDLLRRQLAWQREQQAQQELGDAVRNGDRLDRKADVIAARTGAKLQRDEALIEQKQFEDRVAFSTITLSLHQLSKIRQTEMADVEAVFRKHSPGFFARLFEALRIGWYGVLDLVIALVHVWPLWLALGLGVYGLRRWLRARRPARRMPPPTPPEVE</sequence>
<dbReference type="InterPro" id="IPR025645">
    <property type="entry name" value="DUF4349"/>
</dbReference>
<feature type="chain" id="PRO_5046694239" description="DUF4349 domain-containing protein" evidence="3">
    <location>
        <begin position="36"/>
        <end position="376"/>
    </location>
</feature>
<feature type="signal peptide" evidence="3">
    <location>
        <begin position="1"/>
        <end position="35"/>
    </location>
</feature>
<feature type="compositionally biased region" description="Basic and acidic residues" evidence="1">
    <location>
        <begin position="89"/>
        <end position="102"/>
    </location>
</feature>
<feature type="region of interest" description="Disordered" evidence="1">
    <location>
        <begin position="83"/>
        <end position="109"/>
    </location>
</feature>